<dbReference type="Proteomes" id="UP001243420">
    <property type="component" value="Chromosome"/>
</dbReference>
<evidence type="ECO:0000259" key="2">
    <source>
        <dbReference type="Pfam" id="PF08223"/>
    </source>
</evidence>
<dbReference type="RefSeq" id="WP_279967272.1">
    <property type="nucleotide sequence ID" value="NZ_CP122537.1"/>
</dbReference>
<keyword evidence="4" id="KW-1185">Reference proteome</keyword>
<dbReference type="Gene3D" id="1.20.58.1460">
    <property type="match status" value="1"/>
</dbReference>
<dbReference type="InterPro" id="IPR036390">
    <property type="entry name" value="WH_DNA-bd_sf"/>
</dbReference>
<dbReference type="Pfam" id="PF08223">
    <property type="entry name" value="PaaX_C"/>
    <property type="match status" value="1"/>
</dbReference>
<organism evidence="3 4">
    <name type="scientific">Jannaschia ovalis</name>
    <dbReference type="NCBI Taxonomy" id="3038773"/>
    <lineage>
        <taxon>Bacteria</taxon>
        <taxon>Pseudomonadati</taxon>
        <taxon>Pseudomonadota</taxon>
        <taxon>Alphaproteobacteria</taxon>
        <taxon>Rhodobacterales</taxon>
        <taxon>Roseobacteraceae</taxon>
        <taxon>Jannaschia</taxon>
    </lineage>
</organism>
<name>A0ABY8LFY8_9RHOB</name>
<dbReference type="Pfam" id="PF07848">
    <property type="entry name" value="PaaX"/>
    <property type="match status" value="1"/>
</dbReference>
<dbReference type="InterPro" id="IPR036388">
    <property type="entry name" value="WH-like_DNA-bd_sf"/>
</dbReference>
<sequence>MSRAALDLLRDRAAPRRVWSVLVTIFGDLAQGPGAGLDGATLRAIGAELEIRPEALRTALHRLRRDGWIESTRTGRTTTHALTPSARAESRAAGRRIYATDAPDACWLVLSPDGTEPRVHLSARGEGFALPVDRPPPDWLRAQSAPPELCDASRDLAQALRRAGPLLDPVALSPAQIAALRTVIVHDWRRILLRASDLPGWAFPPEWQGDACRAEVADLLARLPRPEIARISPR</sequence>
<evidence type="ECO:0000313" key="4">
    <source>
        <dbReference type="Proteomes" id="UP001243420"/>
    </source>
</evidence>
<dbReference type="PANTHER" id="PTHR30319">
    <property type="entry name" value="PHENYLACETIC ACID REGULATOR-RELATED TRANSCRIPTIONAL REPRESSOR"/>
    <property type="match status" value="1"/>
</dbReference>
<dbReference type="Gene3D" id="1.10.10.10">
    <property type="entry name" value="Winged helix-like DNA-binding domain superfamily/Winged helix DNA-binding domain"/>
    <property type="match status" value="1"/>
</dbReference>
<accession>A0ABY8LFY8</accession>
<reference evidence="3 4" key="1">
    <citation type="submission" date="2023-04" db="EMBL/GenBank/DDBJ databases">
        <title>Jannaschia ovalis sp. nov., a marine bacterium isolated from sea tidal flat.</title>
        <authorList>
            <person name="Kwon D.Y."/>
            <person name="Kim J.-J."/>
        </authorList>
    </citation>
    <scope>NUCLEOTIDE SEQUENCE [LARGE SCALE GENOMIC DNA]</scope>
    <source>
        <strain evidence="3 4">GRR-S6-38</strain>
    </source>
</reference>
<dbReference type="InterPro" id="IPR012906">
    <property type="entry name" value="PaaX-like_N"/>
</dbReference>
<dbReference type="InterPro" id="IPR013225">
    <property type="entry name" value="PaaX_C"/>
</dbReference>
<gene>
    <name evidence="3" type="ORF">P8627_08090</name>
</gene>
<dbReference type="Gene3D" id="3.30.70.2670">
    <property type="match status" value="1"/>
</dbReference>
<feature type="domain" description="Transcriptional repressor PaaX-like C-terminal" evidence="2">
    <location>
        <begin position="166"/>
        <end position="223"/>
    </location>
</feature>
<dbReference type="PANTHER" id="PTHR30319:SF1">
    <property type="entry name" value="TRANSCRIPTIONAL REPRESSOR PAAX"/>
    <property type="match status" value="1"/>
</dbReference>
<feature type="domain" description="Transcriptional repressor PaaX-like N-terminal" evidence="1">
    <location>
        <begin position="19"/>
        <end position="83"/>
    </location>
</feature>
<evidence type="ECO:0000313" key="3">
    <source>
        <dbReference type="EMBL" id="WGH80212.1"/>
    </source>
</evidence>
<dbReference type="SUPFAM" id="SSF46785">
    <property type="entry name" value="Winged helix' DNA-binding domain"/>
    <property type="match status" value="1"/>
</dbReference>
<protein>
    <submittedName>
        <fullName evidence="3">PaaX family transcriptional regulator C-terminal domain-containing protein</fullName>
    </submittedName>
</protein>
<dbReference type="EMBL" id="CP122537">
    <property type="protein sequence ID" value="WGH80212.1"/>
    <property type="molecule type" value="Genomic_DNA"/>
</dbReference>
<proteinExistence type="predicted"/>
<evidence type="ECO:0000259" key="1">
    <source>
        <dbReference type="Pfam" id="PF07848"/>
    </source>
</evidence>